<accession>A0A1M7ZJC1</accession>
<keyword evidence="2" id="KW-1185">Reference proteome</keyword>
<dbReference type="EMBL" id="FRXN01000006">
    <property type="protein sequence ID" value="SHO64899.1"/>
    <property type="molecule type" value="Genomic_DNA"/>
</dbReference>
<proteinExistence type="predicted"/>
<sequence>MILLSKALDTMKNRDHRGQVVPFSLIFCPADEGKGTGGEIIHLEKAVLGRLLKTAPLSVVFNYTLIS</sequence>
<evidence type="ECO:0000313" key="2">
    <source>
        <dbReference type="Proteomes" id="UP000184609"/>
    </source>
</evidence>
<dbReference type="STRING" id="1073327.SAMN04488108_3728"/>
<evidence type="ECO:0000313" key="1">
    <source>
        <dbReference type="EMBL" id="SHO64899.1"/>
    </source>
</evidence>
<gene>
    <name evidence="1" type="ORF">SAMN04488108_3728</name>
</gene>
<name>A0A1M7ZJC1_9BACT</name>
<dbReference type="AlphaFoldDB" id="A0A1M7ZJC1"/>
<reference evidence="2" key="1">
    <citation type="submission" date="2016-12" db="EMBL/GenBank/DDBJ databases">
        <authorList>
            <person name="Varghese N."/>
            <person name="Submissions S."/>
        </authorList>
    </citation>
    <scope>NUCLEOTIDE SEQUENCE [LARGE SCALE GENOMIC DNA]</scope>
    <source>
        <strain evidence="2">DSM 25035</strain>
    </source>
</reference>
<dbReference type="Proteomes" id="UP000184609">
    <property type="component" value="Unassembled WGS sequence"/>
</dbReference>
<organism evidence="1 2">
    <name type="scientific">Algoriphagus zhangzhouensis</name>
    <dbReference type="NCBI Taxonomy" id="1073327"/>
    <lineage>
        <taxon>Bacteria</taxon>
        <taxon>Pseudomonadati</taxon>
        <taxon>Bacteroidota</taxon>
        <taxon>Cytophagia</taxon>
        <taxon>Cytophagales</taxon>
        <taxon>Cyclobacteriaceae</taxon>
        <taxon>Algoriphagus</taxon>
    </lineage>
</organism>
<protein>
    <submittedName>
        <fullName evidence="1">Uncharacterized protein</fullName>
    </submittedName>
</protein>